<dbReference type="Proteomes" id="UP000790709">
    <property type="component" value="Unassembled WGS sequence"/>
</dbReference>
<gene>
    <name evidence="1" type="ORF">BV22DRAFT_447273</name>
</gene>
<reference evidence="1" key="1">
    <citation type="journal article" date="2021" name="New Phytol.">
        <title>Evolutionary innovations through gain and loss of genes in the ectomycorrhizal Boletales.</title>
        <authorList>
            <person name="Wu G."/>
            <person name="Miyauchi S."/>
            <person name="Morin E."/>
            <person name="Kuo A."/>
            <person name="Drula E."/>
            <person name="Varga T."/>
            <person name="Kohler A."/>
            <person name="Feng B."/>
            <person name="Cao Y."/>
            <person name="Lipzen A."/>
            <person name="Daum C."/>
            <person name="Hundley H."/>
            <person name="Pangilinan J."/>
            <person name="Johnson J."/>
            <person name="Barry K."/>
            <person name="LaButti K."/>
            <person name="Ng V."/>
            <person name="Ahrendt S."/>
            <person name="Min B."/>
            <person name="Choi I.G."/>
            <person name="Park H."/>
            <person name="Plett J.M."/>
            <person name="Magnuson J."/>
            <person name="Spatafora J.W."/>
            <person name="Nagy L.G."/>
            <person name="Henrissat B."/>
            <person name="Grigoriev I.V."/>
            <person name="Yang Z.L."/>
            <person name="Xu J."/>
            <person name="Martin F.M."/>
        </authorList>
    </citation>
    <scope>NUCLEOTIDE SEQUENCE</scope>
    <source>
        <strain evidence="1">KUC20120723A-06</strain>
    </source>
</reference>
<dbReference type="EMBL" id="MU266405">
    <property type="protein sequence ID" value="KAH7925313.1"/>
    <property type="molecule type" value="Genomic_DNA"/>
</dbReference>
<accession>A0ACB8BL86</accession>
<proteinExistence type="predicted"/>
<protein>
    <submittedName>
        <fullName evidence="1">Subtilisin-like protein</fullName>
    </submittedName>
</protein>
<organism evidence="1 2">
    <name type="scientific">Leucogyrophana mollusca</name>
    <dbReference type="NCBI Taxonomy" id="85980"/>
    <lineage>
        <taxon>Eukaryota</taxon>
        <taxon>Fungi</taxon>
        <taxon>Dikarya</taxon>
        <taxon>Basidiomycota</taxon>
        <taxon>Agaricomycotina</taxon>
        <taxon>Agaricomycetes</taxon>
        <taxon>Agaricomycetidae</taxon>
        <taxon>Boletales</taxon>
        <taxon>Boletales incertae sedis</taxon>
        <taxon>Leucogyrophana</taxon>
    </lineage>
</organism>
<comment type="caution">
    <text evidence="1">The sequence shown here is derived from an EMBL/GenBank/DDBJ whole genome shotgun (WGS) entry which is preliminary data.</text>
</comment>
<name>A0ACB8BL86_9AGAM</name>
<evidence type="ECO:0000313" key="1">
    <source>
        <dbReference type="EMBL" id="KAH7925313.1"/>
    </source>
</evidence>
<evidence type="ECO:0000313" key="2">
    <source>
        <dbReference type="Proteomes" id="UP000790709"/>
    </source>
</evidence>
<sequence length="622" mass="66558">MFLFLPALTVLAVVLGLQAHGEATASPYVVHEMRTHAAAGWSLVRRHSPSALILLRFALAQSNIAEIGSHLNDVSHPDSPNYGKHWSAGKIAETFAPSNETVAAVQTWLLESGIFSNQIRVTPTKGWIEVNATVEEAEQLLHAEYSVYRHDTGKEHIALQGYSLPAHIRRHVDFVTPTIHFDAKISSRSPGTPWMGSYPKTTGVVNETSQGLENCDSQITPECLRALYGIAYKPAVPHLNSYGIVEYTPQSYRQDDINKFAASYSPDLSGISPVLTSIDGGVIQTDQESFNLNGESDLDLQYAMALVSAKQPLTLYQAGDLQEGASFNNFLDALDGSYCTFEGGDDPADPTYPDSGGYAYHDCGTVKPANVISTSYSYTESDLSSAYTARQCAEYAKLGLMGVTMLFSSGDYGVAGNGGACMSYNGTYGVFNPMFPSTCPYVTSVGATQINTGASVYDPESACERVIYSGGGFSNYFAVPSYQEEVVHNYLTNHPPPYDHTIWNATGNSRAFPDVSANGANYVVAIDGQFSLVYGTSASSPVVGAMLTLVNDARLAKGKAPIGFINPAIYSSAFAKAFNDISSGSNSGCDTTGFASASGWDPVTGLGTPNFPSMLEAWMALP</sequence>
<keyword evidence="2" id="KW-1185">Reference proteome</keyword>